<dbReference type="Proteomes" id="UP000777482">
    <property type="component" value="Unassembled WGS sequence"/>
</dbReference>
<feature type="compositionally biased region" description="Basic and acidic residues" evidence="19">
    <location>
        <begin position="874"/>
        <end position="892"/>
    </location>
</feature>
<dbReference type="GO" id="GO:0005524">
    <property type="term" value="F:ATP binding"/>
    <property type="evidence" value="ECO:0007669"/>
    <property type="project" value="UniProtKB-KW"/>
</dbReference>
<evidence type="ECO:0000259" key="21">
    <source>
        <dbReference type="PROSITE" id="PS50011"/>
    </source>
</evidence>
<evidence type="ECO:0000256" key="11">
    <source>
        <dbReference type="ARBA" id="ARBA00022801"/>
    </source>
</evidence>
<feature type="region of interest" description="Disordered" evidence="19">
    <location>
        <begin position="552"/>
        <end position="663"/>
    </location>
</feature>
<keyword evidence="15" id="KW-0472">Membrane</keyword>
<dbReference type="GO" id="GO:0016787">
    <property type="term" value="F:hydrolase activity"/>
    <property type="evidence" value="ECO:0007669"/>
    <property type="project" value="UniProtKB-KW"/>
</dbReference>
<keyword evidence="24" id="KW-1185">Reference proteome</keyword>
<evidence type="ECO:0000256" key="6">
    <source>
        <dbReference type="ARBA" id="ARBA00022692"/>
    </source>
</evidence>
<proteinExistence type="predicted"/>
<protein>
    <recommendedName>
        <fullName evidence="3">non-specific serine/threonine protein kinase</fullName>
        <ecNumber evidence="3">2.7.11.1</ecNumber>
    </recommendedName>
</protein>
<feature type="compositionally biased region" description="Basic residues" evidence="19">
    <location>
        <begin position="845"/>
        <end position="860"/>
    </location>
</feature>
<evidence type="ECO:0000256" key="8">
    <source>
        <dbReference type="ARBA" id="ARBA00022729"/>
    </source>
</evidence>
<evidence type="ECO:0000256" key="2">
    <source>
        <dbReference type="ARBA" id="ARBA00004479"/>
    </source>
</evidence>
<evidence type="ECO:0000256" key="14">
    <source>
        <dbReference type="ARBA" id="ARBA00022989"/>
    </source>
</evidence>
<keyword evidence="12" id="KW-0067">ATP-binding</keyword>
<comment type="cofactor">
    <cofactor evidence="1">
        <name>Mg(2+)</name>
        <dbReference type="ChEBI" id="CHEBI:18420"/>
    </cofactor>
</comment>
<dbReference type="SUPFAM" id="SSF50998">
    <property type="entry name" value="Quinoprotein alcohol dehydrogenase-like"/>
    <property type="match status" value="1"/>
</dbReference>
<sequence>MPPLPAYTPKSLAWLLLVLIVLGSPQHRLARAAQLSEPGALAQRPQGQVPVEPDLLPNHLRARSESAAVAAADPLRPRSRRTSSAHAAPLPEAIRGVRFNAPPPARQRTLAGHEEPTSEVPDRSGGLGGFELSPLVIAITVDGQVHALERETGQWRWTLHDDGGVALSGLGRGSGHERQRRSSAGAAVGGPLVKSASRRRRAVTNATASNETGIGPALEDDDDDEQYIIEPTGDGDIYVYSRSSGGLDKLPLSMQELVNLSPFRFPGDASRMFSASKNTKFVGVDLKTGRLVGVFGSSAGWCEWDEADELLTGGAAKSAEQDCEDDIAMRPQDLLYMARTGSSACLFPRDHLLFSELTCGNTAEYHLSIYDTTSSQPLQTLSYTTYSSSTLPHVAPVTSGTSGEHLSQATWTRTPDSLYLQPMHDGSLVCFRAGKPGIFWTIDFEAPVVSVFDVLVPAASSEASSSSVDPSENDSDERHPIMFEQPHPLLVPDLPLDFALLQREPAATFVGRVPPAVDQSHGATGSKGGELFAMSRDRFPLVPFAQVAEIAQGESGTGGDGDGEHSPREAGDGEGEAPASPKPCRGLDCLIGRHRLLHPPPPSPIGIDATLDPGSPEPLLLEGGDDGSDSKKKPSPSSPHSGGRNDSPQAPHRRSPHLPGSSTLLSRFYESSVRELSGQGEKSSGKLTVGVLLVVLAIWWWTKIRKTASAPPPSKIRYSNGVSTSSPENSADASPNSVNGAARETSKSRQRSPSSPPTPTKSDRPIAVRRRSSSVSLMPAATISAVSKELPPLPPAVPSIEGAADPAPPASLAKTGPSTQGNGDGDDGDSDSGALDGAAGPGTPPRKRNRRRRGAKKKKPKEGAAGPGDELGDDRDLLEGITLSERDTREGDGELSAQVDWSGHGVDGERADGSAPKSTQVASTTAAASPRDASQFGNGLSVSETILGYGSHGTVVLRGEFQGRAVAVKRLLKDFVTIATHEVNLLQESDDHPHVIRYFCKEQRDTFLYIALELCPASLFDLIDQPATYPELVAQLDPKKALKQIASGLRHLHSLKIVHRDIKPQNILVSTAKRGQPGLRMLISDFGLCKKLDVDESSFQQTMNHAAGSFGYRAPEVLRGLVDPNETANGASGLASLSGSTGSGGSSSTLAGVTSTDPSMRLTRSIDIFSLGCIFYFLLTGGEHPFGGRYEREMNILQGKASLDRLDGLGEEAVEVQDLILRMVATDPRERPTADAVLLHPFFWNAQKRLLFLCDASDRFEIMERDPPAPTLITLEKRSRSIVGDDWQKALDRTFLDNLGKYRKYDGSSVRDLLRVLRNKKHHYQDLPENVRRALGDLPGGFLTYFTARFPHLLLHVYDTVAVHLADEAMFSSTFRIPEDEG</sequence>
<feature type="domain" description="KEN" evidence="22">
    <location>
        <begin position="1246"/>
        <end position="1377"/>
    </location>
</feature>
<dbReference type="PROSITE" id="PS00108">
    <property type="entry name" value="PROTEIN_KINASE_ST"/>
    <property type="match status" value="1"/>
</dbReference>
<evidence type="ECO:0000256" key="13">
    <source>
        <dbReference type="ARBA" id="ARBA00022842"/>
    </source>
</evidence>
<accession>A0A9P7B7Z9</accession>
<keyword evidence="11" id="KW-0378">Hydrolase</keyword>
<dbReference type="OrthoDB" id="63989at2759"/>
<dbReference type="PANTHER" id="PTHR13954:SF6">
    <property type="entry name" value="NON-SPECIFIC SERINE_THREONINE PROTEIN KINASE"/>
    <property type="match status" value="1"/>
</dbReference>
<feature type="region of interest" description="Disordered" evidence="19">
    <location>
        <begin position="1132"/>
        <end position="1154"/>
    </location>
</feature>
<gene>
    <name evidence="23" type="primary">IRE1</name>
    <name evidence="23" type="ORF">C6P46_002309</name>
</gene>
<dbReference type="InterPro" id="IPR038357">
    <property type="entry name" value="KEN_sf"/>
</dbReference>
<feature type="compositionally biased region" description="Basic and acidic residues" evidence="19">
    <location>
        <begin position="562"/>
        <end position="571"/>
    </location>
</feature>
<comment type="catalytic activity">
    <reaction evidence="18">
        <text>L-seryl-[protein] + ATP = O-phospho-L-seryl-[protein] + ADP + H(+)</text>
        <dbReference type="Rhea" id="RHEA:17989"/>
        <dbReference type="Rhea" id="RHEA-COMP:9863"/>
        <dbReference type="Rhea" id="RHEA-COMP:11604"/>
        <dbReference type="ChEBI" id="CHEBI:15378"/>
        <dbReference type="ChEBI" id="CHEBI:29999"/>
        <dbReference type="ChEBI" id="CHEBI:30616"/>
        <dbReference type="ChEBI" id="CHEBI:83421"/>
        <dbReference type="ChEBI" id="CHEBI:456216"/>
        <dbReference type="EC" id="2.7.11.1"/>
    </reaction>
    <physiologicalReaction direction="left-to-right" evidence="18">
        <dbReference type="Rhea" id="RHEA:17990"/>
    </physiologicalReaction>
</comment>
<dbReference type="GO" id="GO:0046872">
    <property type="term" value="F:metal ion binding"/>
    <property type="evidence" value="ECO:0007669"/>
    <property type="project" value="UniProtKB-KW"/>
</dbReference>
<evidence type="ECO:0000259" key="22">
    <source>
        <dbReference type="PROSITE" id="PS51392"/>
    </source>
</evidence>
<evidence type="ECO:0000256" key="4">
    <source>
        <dbReference type="ARBA" id="ARBA00022527"/>
    </source>
</evidence>
<dbReference type="GO" id="GO:0070059">
    <property type="term" value="P:intrinsic apoptotic signaling pathway in response to endoplasmic reticulum stress"/>
    <property type="evidence" value="ECO:0007669"/>
    <property type="project" value="TreeGrafter"/>
</dbReference>
<evidence type="ECO:0000256" key="5">
    <source>
        <dbReference type="ARBA" id="ARBA00022679"/>
    </source>
</evidence>
<dbReference type="Pfam" id="PF00069">
    <property type="entry name" value="Pkinase"/>
    <property type="match status" value="2"/>
</dbReference>
<dbReference type="SMART" id="SM00220">
    <property type="entry name" value="S_TKc"/>
    <property type="match status" value="1"/>
</dbReference>
<dbReference type="GO" id="GO:0036498">
    <property type="term" value="P:IRE1-mediated unfolded protein response"/>
    <property type="evidence" value="ECO:0007669"/>
    <property type="project" value="TreeGrafter"/>
</dbReference>
<dbReference type="SMART" id="SM00580">
    <property type="entry name" value="PUG"/>
    <property type="match status" value="1"/>
</dbReference>
<dbReference type="GO" id="GO:0004521">
    <property type="term" value="F:RNA endonuclease activity"/>
    <property type="evidence" value="ECO:0007669"/>
    <property type="project" value="InterPro"/>
</dbReference>
<dbReference type="FunFam" id="3.30.200.20:FF:000077">
    <property type="entry name" value="Putative Serine/threonine-protein kinase/endoribonuclease IRE1"/>
    <property type="match status" value="1"/>
</dbReference>
<keyword evidence="10 23" id="KW-0418">Kinase</keyword>
<evidence type="ECO:0000256" key="16">
    <source>
        <dbReference type="ARBA" id="ARBA00023180"/>
    </source>
</evidence>
<keyword evidence="16" id="KW-0325">Glycoprotein</keyword>
<feature type="compositionally biased region" description="Polar residues" evidence="19">
    <location>
        <begin position="720"/>
        <end position="739"/>
    </location>
</feature>
<name>A0A9P7B7Z9_RHOMI</name>
<dbReference type="EMBL" id="PUHQ01000018">
    <property type="protein sequence ID" value="KAG0663740.1"/>
    <property type="molecule type" value="Genomic_DNA"/>
</dbReference>
<dbReference type="InterPro" id="IPR008271">
    <property type="entry name" value="Ser/Thr_kinase_AS"/>
</dbReference>
<organism evidence="23 24">
    <name type="scientific">Rhodotorula mucilaginosa</name>
    <name type="common">Yeast</name>
    <name type="synonym">Rhodotorula rubra</name>
    <dbReference type="NCBI Taxonomy" id="5537"/>
    <lineage>
        <taxon>Eukaryota</taxon>
        <taxon>Fungi</taxon>
        <taxon>Dikarya</taxon>
        <taxon>Basidiomycota</taxon>
        <taxon>Pucciniomycotina</taxon>
        <taxon>Microbotryomycetes</taxon>
        <taxon>Sporidiobolales</taxon>
        <taxon>Sporidiobolaceae</taxon>
        <taxon>Rhodotorula</taxon>
    </lineage>
</organism>
<dbReference type="PROSITE" id="PS51392">
    <property type="entry name" value="KEN"/>
    <property type="match status" value="1"/>
</dbReference>
<feature type="region of interest" description="Disordered" evidence="19">
    <location>
        <begin position="168"/>
        <end position="226"/>
    </location>
</feature>
<feature type="compositionally biased region" description="Basic and acidic residues" evidence="19">
    <location>
        <begin position="111"/>
        <end position="122"/>
    </location>
</feature>
<comment type="caution">
    <text evidence="23">The sequence shown here is derived from an EMBL/GenBank/DDBJ whole genome shotgun (WGS) entry which is preliminary data.</text>
</comment>
<keyword evidence="6" id="KW-0812">Transmembrane</keyword>
<keyword evidence="14" id="KW-1133">Transmembrane helix</keyword>
<dbReference type="PANTHER" id="PTHR13954">
    <property type="entry name" value="IRE1-RELATED"/>
    <property type="match status" value="1"/>
</dbReference>
<dbReference type="GO" id="GO:0006397">
    <property type="term" value="P:mRNA processing"/>
    <property type="evidence" value="ECO:0007669"/>
    <property type="project" value="InterPro"/>
</dbReference>
<dbReference type="FunFam" id="1.10.510.10:FF:000572">
    <property type="entry name" value="Serine/threonine-protein kinase/endoribonuclease IRE1"/>
    <property type="match status" value="1"/>
</dbReference>
<keyword evidence="13" id="KW-0460">Magnesium</keyword>
<dbReference type="InterPro" id="IPR011009">
    <property type="entry name" value="Kinase-like_dom_sf"/>
</dbReference>
<feature type="region of interest" description="Disordered" evidence="19">
    <location>
        <begin position="66"/>
        <end position="127"/>
    </location>
</feature>
<dbReference type="InterPro" id="IPR000719">
    <property type="entry name" value="Prot_kinase_dom"/>
</dbReference>
<evidence type="ECO:0000256" key="1">
    <source>
        <dbReference type="ARBA" id="ARBA00001946"/>
    </source>
</evidence>
<keyword evidence="4" id="KW-0723">Serine/threonine-protein kinase</keyword>
<dbReference type="InterPro" id="IPR045133">
    <property type="entry name" value="IRE1/2-like"/>
</dbReference>
<evidence type="ECO:0000256" key="17">
    <source>
        <dbReference type="ARBA" id="ARBA00048659"/>
    </source>
</evidence>
<evidence type="ECO:0000256" key="9">
    <source>
        <dbReference type="ARBA" id="ARBA00022741"/>
    </source>
</evidence>
<dbReference type="Gene3D" id="3.30.200.20">
    <property type="entry name" value="Phosphorylase Kinase, domain 1"/>
    <property type="match status" value="1"/>
</dbReference>
<feature type="domain" description="Protein kinase" evidence="21">
    <location>
        <begin position="941"/>
        <end position="1243"/>
    </location>
</feature>
<evidence type="ECO:0000313" key="23">
    <source>
        <dbReference type="EMBL" id="KAG0663740.1"/>
    </source>
</evidence>
<comment type="catalytic activity">
    <reaction evidence="17">
        <text>L-threonyl-[protein] + ATP = O-phospho-L-threonyl-[protein] + ADP + H(+)</text>
        <dbReference type="Rhea" id="RHEA:46608"/>
        <dbReference type="Rhea" id="RHEA-COMP:11060"/>
        <dbReference type="Rhea" id="RHEA-COMP:11605"/>
        <dbReference type="ChEBI" id="CHEBI:15378"/>
        <dbReference type="ChEBI" id="CHEBI:30013"/>
        <dbReference type="ChEBI" id="CHEBI:30616"/>
        <dbReference type="ChEBI" id="CHEBI:61977"/>
        <dbReference type="ChEBI" id="CHEBI:456216"/>
        <dbReference type="EC" id="2.7.11.1"/>
    </reaction>
    <physiologicalReaction direction="left-to-right" evidence="17">
        <dbReference type="Rhea" id="RHEA:46609"/>
    </physiologicalReaction>
</comment>
<feature type="signal peptide" evidence="20">
    <location>
        <begin position="1"/>
        <end position="23"/>
    </location>
</feature>
<evidence type="ECO:0000256" key="12">
    <source>
        <dbReference type="ARBA" id="ARBA00022840"/>
    </source>
</evidence>
<keyword evidence="7" id="KW-0479">Metal-binding</keyword>
<feature type="chain" id="PRO_5040284188" description="non-specific serine/threonine protein kinase" evidence="20">
    <location>
        <begin position="24"/>
        <end position="1382"/>
    </location>
</feature>
<dbReference type="GO" id="GO:1990604">
    <property type="term" value="C:IRE1-TRAF2-ASK1 complex"/>
    <property type="evidence" value="ECO:0007669"/>
    <property type="project" value="TreeGrafter"/>
</dbReference>
<dbReference type="CDD" id="cd10422">
    <property type="entry name" value="RNase_Ire1"/>
    <property type="match status" value="1"/>
</dbReference>
<evidence type="ECO:0000256" key="10">
    <source>
        <dbReference type="ARBA" id="ARBA00022777"/>
    </source>
</evidence>
<keyword evidence="5" id="KW-0808">Transferase</keyword>
<dbReference type="Gene3D" id="1.10.510.10">
    <property type="entry name" value="Transferase(Phosphotransferase) domain 1"/>
    <property type="match status" value="1"/>
</dbReference>
<evidence type="ECO:0000313" key="24">
    <source>
        <dbReference type="Proteomes" id="UP000777482"/>
    </source>
</evidence>
<dbReference type="InterPro" id="IPR010513">
    <property type="entry name" value="KEN_dom"/>
</dbReference>
<dbReference type="FunFam" id="1.20.1440.180:FF:000002">
    <property type="entry name" value="Serine/threonine-protein kinase/endoribonuclease IRE1"/>
    <property type="match status" value="1"/>
</dbReference>
<dbReference type="PROSITE" id="PS50011">
    <property type="entry name" value="PROTEIN_KINASE_DOM"/>
    <property type="match status" value="1"/>
</dbReference>
<dbReference type="Gene3D" id="1.20.1440.180">
    <property type="entry name" value="KEN domain"/>
    <property type="match status" value="1"/>
</dbReference>
<evidence type="ECO:0000256" key="18">
    <source>
        <dbReference type="ARBA" id="ARBA00048977"/>
    </source>
</evidence>
<dbReference type="InterPro" id="IPR011047">
    <property type="entry name" value="Quinoprotein_ADH-like_sf"/>
</dbReference>
<dbReference type="CDD" id="cd13982">
    <property type="entry name" value="STKc_IRE1"/>
    <property type="match status" value="1"/>
</dbReference>
<dbReference type="GO" id="GO:0004674">
    <property type="term" value="F:protein serine/threonine kinase activity"/>
    <property type="evidence" value="ECO:0007669"/>
    <property type="project" value="UniProtKB-KW"/>
</dbReference>
<keyword evidence="9" id="KW-0547">Nucleotide-binding</keyword>
<keyword evidence="8 20" id="KW-0732">Signal</keyword>
<dbReference type="SUPFAM" id="SSF56112">
    <property type="entry name" value="Protein kinase-like (PK-like)"/>
    <property type="match status" value="1"/>
</dbReference>
<evidence type="ECO:0000256" key="20">
    <source>
        <dbReference type="SAM" id="SignalP"/>
    </source>
</evidence>
<evidence type="ECO:0000256" key="19">
    <source>
        <dbReference type="SAM" id="MobiDB-lite"/>
    </source>
</evidence>
<feature type="region of interest" description="Disordered" evidence="19">
    <location>
        <begin position="709"/>
        <end position="935"/>
    </location>
</feature>
<dbReference type="EC" id="2.7.11.1" evidence="3"/>
<comment type="subcellular location">
    <subcellularLocation>
        <location evidence="2">Membrane</location>
        <topology evidence="2">Single-pass type I membrane protein</topology>
    </subcellularLocation>
</comment>
<evidence type="ECO:0000256" key="15">
    <source>
        <dbReference type="ARBA" id="ARBA00023136"/>
    </source>
</evidence>
<evidence type="ECO:0000256" key="7">
    <source>
        <dbReference type="ARBA" id="ARBA00022723"/>
    </source>
</evidence>
<dbReference type="GO" id="GO:0051082">
    <property type="term" value="F:unfolded protein binding"/>
    <property type="evidence" value="ECO:0007669"/>
    <property type="project" value="TreeGrafter"/>
</dbReference>
<dbReference type="Pfam" id="PF06479">
    <property type="entry name" value="Ribonuc_2-5A"/>
    <property type="match status" value="1"/>
</dbReference>
<reference evidence="23 24" key="1">
    <citation type="submission" date="2020-11" db="EMBL/GenBank/DDBJ databases">
        <title>Kefir isolates.</title>
        <authorList>
            <person name="Marcisauskas S."/>
            <person name="Kim Y."/>
            <person name="Blasche S."/>
        </authorList>
    </citation>
    <scope>NUCLEOTIDE SEQUENCE [LARGE SCALE GENOMIC DNA]</scope>
    <source>
        <strain evidence="23 24">KR</strain>
    </source>
</reference>
<evidence type="ECO:0000256" key="3">
    <source>
        <dbReference type="ARBA" id="ARBA00012513"/>
    </source>
</evidence>